<evidence type="ECO:0008006" key="5">
    <source>
        <dbReference type="Google" id="ProtNLM"/>
    </source>
</evidence>
<dbReference type="GO" id="GO:0005576">
    <property type="term" value="C:extracellular region"/>
    <property type="evidence" value="ECO:0007669"/>
    <property type="project" value="InterPro"/>
</dbReference>
<dbReference type="GO" id="GO:0006869">
    <property type="term" value="P:lipid transport"/>
    <property type="evidence" value="ECO:0007669"/>
    <property type="project" value="InterPro"/>
</dbReference>
<dbReference type="Ensembl" id="ENSMMNT00015000532.1">
    <property type="protein sequence ID" value="ENSMMNP00015000467.1"/>
    <property type="gene ID" value="ENSMMNG00015000407.1"/>
</dbReference>
<reference evidence="3" key="2">
    <citation type="submission" date="2025-09" db="UniProtKB">
        <authorList>
            <consortium name="Ensembl"/>
        </authorList>
    </citation>
    <scope>IDENTIFICATION</scope>
</reference>
<evidence type="ECO:0000256" key="2">
    <source>
        <dbReference type="SAM" id="Phobius"/>
    </source>
</evidence>
<protein>
    <recommendedName>
        <fullName evidence="5">Apolipoprotein L3</fullName>
    </recommendedName>
</protein>
<organism evidence="3 4">
    <name type="scientific">Monodon monoceros</name>
    <name type="common">Narwhal</name>
    <name type="synonym">Ceratodon monodon</name>
    <dbReference type="NCBI Taxonomy" id="40151"/>
    <lineage>
        <taxon>Eukaryota</taxon>
        <taxon>Metazoa</taxon>
        <taxon>Chordata</taxon>
        <taxon>Craniata</taxon>
        <taxon>Vertebrata</taxon>
        <taxon>Euteleostomi</taxon>
        <taxon>Mammalia</taxon>
        <taxon>Eutheria</taxon>
        <taxon>Laurasiatheria</taxon>
        <taxon>Artiodactyla</taxon>
        <taxon>Whippomorpha</taxon>
        <taxon>Cetacea</taxon>
        <taxon>Odontoceti</taxon>
        <taxon>Monodontidae</taxon>
        <taxon>Monodon</taxon>
    </lineage>
</organism>
<dbReference type="GO" id="GO:0016020">
    <property type="term" value="C:membrane"/>
    <property type="evidence" value="ECO:0007669"/>
    <property type="project" value="TreeGrafter"/>
</dbReference>
<feature type="transmembrane region" description="Helical" evidence="2">
    <location>
        <begin position="16"/>
        <end position="37"/>
    </location>
</feature>
<name>A0A8C6AEX7_MONMO</name>
<keyword evidence="4" id="KW-1185">Reference proteome</keyword>
<reference evidence="3" key="1">
    <citation type="submission" date="2025-08" db="UniProtKB">
        <authorList>
            <consortium name="Ensembl"/>
        </authorList>
    </citation>
    <scope>IDENTIFICATION</scope>
</reference>
<dbReference type="PANTHER" id="PTHR14096:SF27">
    <property type="entry name" value="APOLIPOPROTEIN L2"/>
    <property type="match status" value="1"/>
</dbReference>
<comment type="similarity">
    <text evidence="1">Belongs to the apolipoprotein L family.</text>
</comment>
<feature type="transmembrane region" description="Helical" evidence="2">
    <location>
        <begin position="155"/>
        <end position="175"/>
    </location>
</feature>
<accession>A0A8C6AEX7</accession>
<dbReference type="Proteomes" id="UP000694561">
    <property type="component" value="Unplaced"/>
</dbReference>
<dbReference type="PANTHER" id="PTHR14096">
    <property type="entry name" value="APOLIPOPROTEIN L"/>
    <property type="match status" value="1"/>
</dbReference>
<evidence type="ECO:0000256" key="1">
    <source>
        <dbReference type="ARBA" id="ARBA00010090"/>
    </source>
</evidence>
<keyword evidence="2" id="KW-0472">Membrane</keyword>
<evidence type="ECO:0000313" key="4">
    <source>
        <dbReference type="Proteomes" id="UP000694561"/>
    </source>
</evidence>
<sequence length="394" mass="43226">PCCSCFNYSFIFPNVFLIFLFLFFSAVGSLHVSPGFLSPSVKQEKEKDVIKYFRERVSREKVQHLLTEDEGWKRFVAEADLPREEAEALNEYLNELKTDLAMGDQDTLQEDQLDRERFLEEYPRVKEELEEGITKLYALADKADKLHRDCTISHVAAASVGTVSGVLTILGLSLAPVTAGASLALLATGLGLGAAAAVTGASTTIVERVSTLALETEASRYTSTADNKEEVFEGVVPNSTDPFTSCVEKFFQAMQDIENNVRAIKVAKGNPGLAASAKRFTTTGQVSAKRGKQVQKAFGGTALAMTKKARIQGVANAGLSLLMEVAFLVKEAKHLHEGAKTESAERLRQKARELEKNLEGWTPPHPHPLSCAGTRDTCRAKVQRHLVRGKKRVR</sequence>
<keyword evidence="2" id="KW-0812">Transmembrane</keyword>
<dbReference type="GO" id="GO:0042157">
    <property type="term" value="P:lipoprotein metabolic process"/>
    <property type="evidence" value="ECO:0007669"/>
    <property type="project" value="InterPro"/>
</dbReference>
<proteinExistence type="inferred from homology"/>
<dbReference type="Pfam" id="PF05461">
    <property type="entry name" value="ApoL"/>
    <property type="match status" value="1"/>
</dbReference>
<feature type="transmembrane region" description="Helical" evidence="2">
    <location>
        <begin position="181"/>
        <end position="201"/>
    </location>
</feature>
<dbReference type="GO" id="GO:0008289">
    <property type="term" value="F:lipid binding"/>
    <property type="evidence" value="ECO:0007669"/>
    <property type="project" value="InterPro"/>
</dbReference>
<dbReference type="InterPro" id="IPR008405">
    <property type="entry name" value="ApoL"/>
</dbReference>
<keyword evidence="2" id="KW-1133">Transmembrane helix</keyword>
<evidence type="ECO:0000313" key="3">
    <source>
        <dbReference type="Ensembl" id="ENSMMNP00015000467.1"/>
    </source>
</evidence>
<dbReference type="AlphaFoldDB" id="A0A8C6AEX7"/>
<dbReference type="GeneTree" id="ENSGT01030000234599"/>